<evidence type="ECO:0000313" key="3">
    <source>
        <dbReference type="Proteomes" id="UP001497497"/>
    </source>
</evidence>
<evidence type="ECO:0000313" key="2">
    <source>
        <dbReference type="EMBL" id="CAL1534680.1"/>
    </source>
</evidence>
<dbReference type="AlphaFoldDB" id="A0AAV2HKW3"/>
<feature type="non-terminal residue" evidence="2">
    <location>
        <position position="117"/>
    </location>
</feature>
<name>A0AAV2HKW3_LYMST</name>
<sequence length="117" mass="13473">MNETFFYFKNLKKKDVEQEREIHMLANKKCELKKKYDCELNKCSEEQQRLADVFLKIMKSEADDCEDNGHVSDSTTTASEGPELSDDERKPMNSFALASKVEGSRKRKLGPRATLGY</sequence>
<evidence type="ECO:0000256" key="1">
    <source>
        <dbReference type="SAM" id="MobiDB-lite"/>
    </source>
</evidence>
<dbReference type="Proteomes" id="UP001497497">
    <property type="component" value="Unassembled WGS sequence"/>
</dbReference>
<protein>
    <submittedName>
        <fullName evidence="2">Uncharacterized protein</fullName>
    </submittedName>
</protein>
<reference evidence="2 3" key="1">
    <citation type="submission" date="2024-04" db="EMBL/GenBank/DDBJ databases">
        <authorList>
            <consortium name="Genoscope - CEA"/>
            <person name="William W."/>
        </authorList>
    </citation>
    <scope>NUCLEOTIDE SEQUENCE [LARGE SCALE GENOMIC DNA]</scope>
</reference>
<comment type="caution">
    <text evidence="2">The sequence shown here is derived from an EMBL/GenBank/DDBJ whole genome shotgun (WGS) entry which is preliminary data.</text>
</comment>
<keyword evidence="3" id="KW-1185">Reference proteome</keyword>
<dbReference type="EMBL" id="CAXITT010000179">
    <property type="protein sequence ID" value="CAL1534680.1"/>
    <property type="molecule type" value="Genomic_DNA"/>
</dbReference>
<organism evidence="2 3">
    <name type="scientific">Lymnaea stagnalis</name>
    <name type="common">Great pond snail</name>
    <name type="synonym">Helix stagnalis</name>
    <dbReference type="NCBI Taxonomy" id="6523"/>
    <lineage>
        <taxon>Eukaryota</taxon>
        <taxon>Metazoa</taxon>
        <taxon>Spiralia</taxon>
        <taxon>Lophotrochozoa</taxon>
        <taxon>Mollusca</taxon>
        <taxon>Gastropoda</taxon>
        <taxon>Heterobranchia</taxon>
        <taxon>Euthyneura</taxon>
        <taxon>Panpulmonata</taxon>
        <taxon>Hygrophila</taxon>
        <taxon>Lymnaeoidea</taxon>
        <taxon>Lymnaeidae</taxon>
        <taxon>Lymnaea</taxon>
    </lineage>
</organism>
<feature type="region of interest" description="Disordered" evidence="1">
    <location>
        <begin position="64"/>
        <end position="117"/>
    </location>
</feature>
<accession>A0AAV2HKW3</accession>
<gene>
    <name evidence="2" type="ORF">GSLYS_00008640001</name>
</gene>
<proteinExistence type="predicted"/>